<keyword evidence="1" id="KW-0732">Signal</keyword>
<accession>A0AAJ6NGG8</accession>
<organism evidence="2 3">
    <name type="scientific">Acinetobacter vivianii</name>
    <dbReference type="NCBI Taxonomy" id="1776742"/>
    <lineage>
        <taxon>Bacteria</taxon>
        <taxon>Pseudomonadati</taxon>
        <taxon>Pseudomonadota</taxon>
        <taxon>Gammaproteobacteria</taxon>
        <taxon>Moraxellales</taxon>
        <taxon>Moraxellaceae</taxon>
        <taxon>Acinetobacter</taxon>
    </lineage>
</organism>
<dbReference type="KEGG" id="aviv:LF296_10500"/>
<sequence length="139" mass="15722">MQNNRHHCTGTCVILLFAALSSIGHAAQPLPEGTLSLQTGALNNALPSIIIKAQQDALKPTEERWRSQRVLSDRNLREIRVSMLAEGGFSAYEEQKKTTVMDVREKRKATIKPHTEAPDRFMIYEFDSPNVKKSKITFR</sequence>
<feature type="chain" id="PRO_5042596618" evidence="1">
    <location>
        <begin position="27"/>
        <end position="139"/>
    </location>
</feature>
<dbReference type="AlphaFoldDB" id="A0AAJ6NGG8"/>
<reference evidence="2" key="2">
    <citation type="submission" date="2023-02" db="EMBL/GenBank/DDBJ databases">
        <authorList>
            <person name="Huang Y."/>
            <person name="Zhang Y."/>
            <person name="Zhang T."/>
            <person name="Wang J."/>
        </authorList>
    </citation>
    <scope>NUCLEOTIDE SEQUENCE</scope>
    <source>
        <strain evidence="2">KJ-1</strain>
    </source>
</reference>
<dbReference type="Proteomes" id="UP001199528">
    <property type="component" value="Chromosome"/>
</dbReference>
<dbReference type="RefSeq" id="WP_272654293.1">
    <property type="nucleotide sequence ID" value="NZ_CP085083.1"/>
</dbReference>
<evidence type="ECO:0000313" key="2">
    <source>
        <dbReference type="EMBL" id="WDZ49767.1"/>
    </source>
</evidence>
<name>A0AAJ6NGG8_9GAMM</name>
<evidence type="ECO:0000313" key="3">
    <source>
        <dbReference type="Proteomes" id="UP001199528"/>
    </source>
</evidence>
<proteinExistence type="predicted"/>
<dbReference type="EMBL" id="CP085083">
    <property type="protein sequence ID" value="WDZ49767.1"/>
    <property type="molecule type" value="Genomic_DNA"/>
</dbReference>
<protein>
    <submittedName>
        <fullName evidence="2">Uncharacterized protein</fullName>
    </submittedName>
</protein>
<gene>
    <name evidence="2" type="ORF">LF296_10500</name>
</gene>
<reference evidence="2" key="1">
    <citation type="journal article" date="2022" name="Front Environ Sci">
        <title>Complete genome sequence analysis of a novel alkane-degrading bacterial strain, Acinetobacter vivianii KJ-1, and its diesel degradation ability.</title>
        <authorList>
            <person name="Zhang Y."/>
            <person name="Song F."/>
            <person name="Wang J."/>
            <person name="Zhao Q."/>
            <person name="Zheng L."/>
            <person name="Wang Z."/>
            <person name="Zhang X."/>
            <person name="Gao Y."/>
            <person name="Chen G."/>
            <person name="Huang Y."/>
        </authorList>
    </citation>
    <scope>NUCLEOTIDE SEQUENCE</scope>
    <source>
        <strain evidence="2">KJ-1</strain>
    </source>
</reference>
<feature type="signal peptide" evidence="1">
    <location>
        <begin position="1"/>
        <end position="26"/>
    </location>
</feature>
<evidence type="ECO:0000256" key="1">
    <source>
        <dbReference type="SAM" id="SignalP"/>
    </source>
</evidence>